<name>A4J4G3_DESRM</name>
<dbReference type="PANTHER" id="PTHR42842:SF3">
    <property type="entry name" value="FAD_NAD(P)-BINDING OXIDOREDUCTASE FAMILY PROTEIN"/>
    <property type="match status" value="1"/>
</dbReference>
<dbReference type="InterPro" id="IPR049516">
    <property type="entry name" value="FAD-depend_C"/>
</dbReference>
<dbReference type="KEGG" id="drm:Dred_1436"/>
<dbReference type="STRING" id="349161.Dred_1436"/>
<evidence type="ECO:0000259" key="1">
    <source>
        <dbReference type="Pfam" id="PF21688"/>
    </source>
</evidence>
<evidence type="ECO:0000313" key="2">
    <source>
        <dbReference type="EMBL" id="ABO49966.1"/>
    </source>
</evidence>
<sequence>MLFLCKIMVRYQPEEGSKFMIRVSGIKITLDQDEAAIKRELLTKLKIKEKELVEYSIFKCSVDARKKDNVFFVYTIDAVINNEDKILKRFARDKDVSSSPDLNYEYTKPGDIPLKNRPVIIGTGPAGLFAGLILAVMGYRPLLLERGSDVDTRTEAVRTFWKTGKLDTECNVQFGEGGAGTFSDGKLTTLIRDLRCRKVLEEMVAAGAPAEILYAHKPHVGTDVLREVVKNIRQRIISLGGDVCFNTKVTDIKVEQGVVTGVEFNGEAFIDTEVVLLAVGHSARDTFKMLYDKGIRITPKAFSIGVRIEHPQELINQAQYKQFAHHSKLGPAEYKLSYHSPSGRSAYTFCMCPGGLVVAAASEEGGVVTNGMSEHARNANNANSALLVGVTPADYGSEHPLAGVEFQRQWERKAFELAGANYHAPAQLVGDFLLDRPSEKIGHVEPSYRKGITLAELKHCLPPYVVETLREAILDFDKKLKGFAISDAVLTGVETRSSSPVRIERNEQRQSNIIGLYPAGEGAGYAGGIVSAAVDGIRVAEAIIAKYKPLGDGTYV</sequence>
<dbReference type="SUPFAM" id="SSF51905">
    <property type="entry name" value="FAD/NAD(P)-binding domain"/>
    <property type="match status" value="1"/>
</dbReference>
<proteinExistence type="predicted"/>
<feature type="domain" description="FAD-dependent protein C-terminal" evidence="1">
    <location>
        <begin position="301"/>
        <end position="497"/>
    </location>
</feature>
<dbReference type="Pfam" id="PF21688">
    <property type="entry name" value="FAD-depend_C"/>
    <property type="match status" value="1"/>
</dbReference>
<dbReference type="Proteomes" id="UP000001556">
    <property type="component" value="Chromosome"/>
</dbReference>
<protein>
    <submittedName>
        <fullName evidence="2">FAD dependent oxidoreductase</fullName>
    </submittedName>
</protein>
<dbReference type="InterPro" id="IPR036188">
    <property type="entry name" value="FAD/NAD-bd_sf"/>
</dbReference>
<accession>A4J4G3</accession>
<dbReference type="HOGENOM" id="CLU_028644_3_0_9"/>
<dbReference type="InterPro" id="IPR028348">
    <property type="entry name" value="FAD-binding_protein"/>
</dbReference>
<keyword evidence="3" id="KW-1185">Reference proteome</keyword>
<dbReference type="EMBL" id="CP000612">
    <property type="protein sequence ID" value="ABO49966.1"/>
    <property type="molecule type" value="Genomic_DNA"/>
</dbReference>
<reference evidence="2 3" key="1">
    <citation type="submission" date="2007-03" db="EMBL/GenBank/DDBJ databases">
        <title>Complete sequence of Desulfotomaculum reducens MI-1.</title>
        <authorList>
            <consortium name="US DOE Joint Genome Institute"/>
            <person name="Copeland A."/>
            <person name="Lucas S."/>
            <person name="Lapidus A."/>
            <person name="Barry K."/>
            <person name="Detter J.C."/>
            <person name="Glavina del Rio T."/>
            <person name="Hammon N."/>
            <person name="Israni S."/>
            <person name="Dalin E."/>
            <person name="Tice H."/>
            <person name="Pitluck S."/>
            <person name="Sims D."/>
            <person name="Brettin T."/>
            <person name="Bruce D."/>
            <person name="Han C."/>
            <person name="Tapia R."/>
            <person name="Schmutz J."/>
            <person name="Larimer F."/>
            <person name="Land M."/>
            <person name="Hauser L."/>
            <person name="Kyrpides N."/>
            <person name="Kim E."/>
            <person name="Tebo B.M."/>
            <person name="Richardson P."/>
        </authorList>
    </citation>
    <scope>NUCLEOTIDE SEQUENCE [LARGE SCALE GENOMIC DNA]</scope>
    <source>
        <strain evidence="2 3">MI-1</strain>
    </source>
</reference>
<dbReference type="eggNOG" id="COG2509">
    <property type="taxonomic scope" value="Bacteria"/>
</dbReference>
<dbReference type="Gene3D" id="3.30.70.2700">
    <property type="match status" value="1"/>
</dbReference>
<gene>
    <name evidence="2" type="ordered locus">Dred_1436</name>
</gene>
<evidence type="ECO:0000313" key="3">
    <source>
        <dbReference type="Proteomes" id="UP000001556"/>
    </source>
</evidence>
<dbReference type="PANTHER" id="PTHR42842">
    <property type="entry name" value="FAD/NAD(P)-BINDING OXIDOREDUCTASE"/>
    <property type="match status" value="1"/>
</dbReference>
<dbReference type="Gene3D" id="3.50.50.60">
    <property type="entry name" value="FAD/NAD(P)-binding domain"/>
    <property type="match status" value="2"/>
</dbReference>
<organism evidence="2 3">
    <name type="scientific">Desulforamulus reducens (strain ATCC BAA-1160 / DSM 100696 / MI-1)</name>
    <name type="common">Desulfotomaculum reducens</name>
    <dbReference type="NCBI Taxonomy" id="349161"/>
    <lineage>
        <taxon>Bacteria</taxon>
        <taxon>Bacillati</taxon>
        <taxon>Bacillota</taxon>
        <taxon>Clostridia</taxon>
        <taxon>Eubacteriales</taxon>
        <taxon>Peptococcaceae</taxon>
        <taxon>Desulforamulus</taxon>
    </lineage>
</organism>
<dbReference type="AlphaFoldDB" id="A4J4G3"/>
<dbReference type="PIRSF" id="PIRSF038984">
    <property type="entry name" value="FAD_binding_protein"/>
    <property type="match status" value="1"/>
</dbReference>